<dbReference type="RefSeq" id="WP_069938829.1">
    <property type="nucleotide sequence ID" value="NZ_MAMP01000022.1"/>
</dbReference>
<reference evidence="4 5" key="1">
    <citation type="submission" date="2016-06" db="EMBL/GenBank/DDBJ databases">
        <title>Domibacillus iocasae genome sequencing.</title>
        <authorList>
            <person name="Verma A."/>
            <person name="Pal Y."/>
            <person name="Ojha A.K."/>
            <person name="Krishnamurthi S."/>
        </authorList>
    </citation>
    <scope>NUCLEOTIDE SEQUENCE [LARGE SCALE GENOMIC DNA]</scope>
    <source>
        <strain evidence="4 5">DSM 29979</strain>
    </source>
</reference>
<keyword evidence="5" id="KW-1185">Reference proteome</keyword>
<dbReference type="Pfam" id="PF07963">
    <property type="entry name" value="N_methyl"/>
    <property type="match status" value="1"/>
</dbReference>
<dbReference type="PROSITE" id="PS00409">
    <property type="entry name" value="PROKAR_NTER_METHYL"/>
    <property type="match status" value="1"/>
</dbReference>
<dbReference type="GO" id="GO:0009986">
    <property type="term" value="C:cell surface"/>
    <property type="evidence" value="ECO:0007669"/>
    <property type="project" value="UniProtKB-SubCell"/>
</dbReference>
<keyword evidence="3" id="KW-1133">Transmembrane helix</keyword>
<evidence type="ECO:0008006" key="6">
    <source>
        <dbReference type="Google" id="ProtNLM"/>
    </source>
</evidence>
<dbReference type="GO" id="GO:0030420">
    <property type="term" value="P:establishment of competence for transformation"/>
    <property type="evidence" value="ECO:0007669"/>
    <property type="project" value="UniProtKB-KW"/>
</dbReference>
<evidence type="ECO:0000256" key="2">
    <source>
        <dbReference type="ARBA" id="ARBA00023287"/>
    </source>
</evidence>
<protein>
    <recommendedName>
        <fullName evidence="6">Prepilin-type N-terminal cleavage/methylation domain-containing protein</fullName>
    </recommendedName>
</protein>
<keyword evidence="3" id="KW-0812">Transmembrane</keyword>
<evidence type="ECO:0000256" key="3">
    <source>
        <dbReference type="SAM" id="Phobius"/>
    </source>
</evidence>
<dbReference type="InterPro" id="IPR012902">
    <property type="entry name" value="N_methyl_site"/>
</dbReference>
<comment type="caution">
    <text evidence="4">The sequence shown here is derived from an EMBL/GenBank/DDBJ whole genome shotgun (WGS) entry which is preliminary data.</text>
</comment>
<comment type="subcellular location">
    <subcellularLocation>
        <location evidence="1">Cell surface</location>
    </subcellularLocation>
</comment>
<dbReference type="STRING" id="1714016.BA724_08000"/>
<sequence length="139" mass="15437">MRVERKSEQGITLIEVLAALAILSTILIVITSVQLYGQRQFVQQQEEITVQSDVRTVLKMMTVQIRSADQDSVKVESSQLIAGDSIFSYDASSKELLLNGTVLAENIDAFSVTETAEREINIKIKGIGQEEQSTVLYNQ</sequence>
<name>A0A1E7DMJ0_9BACI</name>
<evidence type="ECO:0000256" key="1">
    <source>
        <dbReference type="ARBA" id="ARBA00004241"/>
    </source>
</evidence>
<gene>
    <name evidence="4" type="ORF">BA724_08000</name>
</gene>
<feature type="transmembrane region" description="Helical" evidence="3">
    <location>
        <begin position="12"/>
        <end position="36"/>
    </location>
</feature>
<dbReference type="Proteomes" id="UP000095658">
    <property type="component" value="Unassembled WGS sequence"/>
</dbReference>
<dbReference type="EMBL" id="MAMP01000022">
    <property type="protein sequence ID" value="OES44225.1"/>
    <property type="molecule type" value="Genomic_DNA"/>
</dbReference>
<keyword evidence="3" id="KW-0472">Membrane</keyword>
<organism evidence="4 5">
    <name type="scientific">Domibacillus iocasae</name>
    <dbReference type="NCBI Taxonomy" id="1714016"/>
    <lineage>
        <taxon>Bacteria</taxon>
        <taxon>Bacillati</taxon>
        <taxon>Bacillota</taxon>
        <taxon>Bacilli</taxon>
        <taxon>Bacillales</taxon>
        <taxon>Bacillaceae</taxon>
        <taxon>Domibacillus</taxon>
    </lineage>
</organism>
<dbReference type="AlphaFoldDB" id="A0A1E7DMJ0"/>
<keyword evidence="2" id="KW-0178">Competence</keyword>
<evidence type="ECO:0000313" key="4">
    <source>
        <dbReference type="EMBL" id="OES44225.1"/>
    </source>
</evidence>
<proteinExistence type="predicted"/>
<accession>A0A1E7DMJ0</accession>
<evidence type="ECO:0000313" key="5">
    <source>
        <dbReference type="Proteomes" id="UP000095658"/>
    </source>
</evidence>